<keyword evidence="9 12" id="KW-1133">Transmembrane helix</keyword>
<keyword evidence="10 12" id="KW-0472">Membrane</keyword>
<dbReference type="GO" id="GO:0016740">
    <property type="term" value="F:transferase activity"/>
    <property type="evidence" value="ECO:0007669"/>
    <property type="project" value="UniProtKB-KW"/>
</dbReference>
<dbReference type="PANTHER" id="PTHR12640:SF0">
    <property type="entry name" value="DOLICHYL-DIPHOSPHOOLIGOSACCHARIDE--PROTEIN GLYCOSYLTRANSFERASE SUBUNIT 2"/>
    <property type="match status" value="1"/>
</dbReference>
<feature type="transmembrane region" description="Helical" evidence="12">
    <location>
        <begin position="605"/>
        <end position="626"/>
    </location>
</feature>
<name>A0A210QMZ0_MIZYE</name>
<dbReference type="OrthoDB" id="432292at2759"/>
<proteinExistence type="inferred from homology"/>
<dbReference type="EMBL" id="NEDP02002776">
    <property type="protein sequence ID" value="OWF50071.1"/>
    <property type="molecule type" value="Genomic_DNA"/>
</dbReference>
<evidence type="ECO:0000256" key="2">
    <source>
        <dbReference type="ARBA" id="ARBA00004477"/>
    </source>
</evidence>
<dbReference type="Pfam" id="PF23861">
    <property type="entry name" value="Ribophorin_II_2nd"/>
    <property type="match status" value="1"/>
</dbReference>
<comment type="subcellular location">
    <subcellularLocation>
        <location evidence="2 12">Endoplasmic reticulum membrane</location>
        <topology evidence="2 12">Multi-pass membrane protein</topology>
    </subcellularLocation>
</comment>
<evidence type="ECO:0000256" key="7">
    <source>
        <dbReference type="ARBA" id="ARBA00022729"/>
    </source>
</evidence>
<protein>
    <recommendedName>
        <fullName evidence="5 12">Dolichyl-diphosphooligosaccharide--protein glycosyltransferase subunit 2</fullName>
    </recommendedName>
    <alternativeName>
        <fullName evidence="12">Ribophorin-2</fullName>
    </alternativeName>
</protein>
<dbReference type="STRING" id="6573.A0A210QMZ0"/>
<dbReference type="PANTHER" id="PTHR12640">
    <property type="entry name" value="RIBOPHORIN II"/>
    <property type="match status" value="1"/>
</dbReference>
<feature type="domain" description="Ribophorin II second" evidence="15">
    <location>
        <begin position="266"/>
        <end position="371"/>
    </location>
</feature>
<dbReference type="InterPro" id="IPR055373">
    <property type="entry name" value="Ribophorin_II_N"/>
</dbReference>
<evidence type="ECO:0000259" key="14">
    <source>
        <dbReference type="Pfam" id="PF23860"/>
    </source>
</evidence>
<comment type="pathway">
    <text evidence="3 12">Protein modification; protein glycosylation.</text>
</comment>
<sequence length="634" mass="69048">MAGATSILYLFAVAIVGQALTPSTFLTTVDQKRLTNVFKAAQPYTDAASAHYSILGLKLLGSPVANAKETCKTVTSLVQPDDVASLYHASAAAAALGNCKVTAAGAEALLGAAIKDTAPVMDIFQAFFALKNLGLKADNAKIGTALTEALKKDDTPLSYGYAFLVAAELPSENKMFDSIEDIIAQADEVDDKYLQFEGGLFVTSLIIDGAYKLAQKAKKAPTLSPDKVMKFSNYFLSRKHVHQLRAACHFVSVSKTLTDNKYHIPVAVTLASPVAVSQSSAVVQVRVTNLMGNSLGDLTVTADSARHLGDEAIVLSKKPFTASKTDSSLYELNFMQTKPARGFYKLTISVAPKKADSRLIGTTGAEVEVKVTTQVSVENVEVGVADKDQTTAARTTKIQHPNKAANPFEADYHQKMVMKFQLKEKVSGKPLTAHQTFVKMTNQNTNQEIIFVAETTGDSYKFDLDVGSSASDFGHQSGKYTMELIVGDAVIENPFSWTLADVNLIFPERTTEKETAENRYAKKPEIKHMFREAEKRPPAMVSMTFTALVFLPALILLFLWMQIGTNISNFPMSMSAIGFHLCLGAVFALYYCYWTHLSMFETLKYLGLVCIPLFIFGNRLLSGIAAKRKGEKKS</sequence>
<feature type="chain" id="PRO_5019611823" description="Dolichyl-diphosphooligosaccharide--protein glycosyltransferase subunit 2" evidence="12">
    <location>
        <begin position="20"/>
        <end position="634"/>
    </location>
</feature>
<feature type="signal peptide" evidence="12">
    <location>
        <begin position="1"/>
        <end position="19"/>
    </location>
</feature>
<keyword evidence="8 12" id="KW-0256">Endoplasmic reticulum</keyword>
<reference evidence="17 18" key="1">
    <citation type="journal article" date="2017" name="Nat. Ecol. Evol.">
        <title>Scallop genome provides insights into evolution of bilaterian karyotype and development.</title>
        <authorList>
            <person name="Wang S."/>
            <person name="Zhang J."/>
            <person name="Jiao W."/>
            <person name="Li J."/>
            <person name="Xun X."/>
            <person name="Sun Y."/>
            <person name="Guo X."/>
            <person name="Huan P."/>
            <person name="Dong B."/>
            <person name="Zhang L."/>
            <person name="Hu X."/>
            <person name="Sun X."/>
            <person name="Wang J."/>
            <person name="Zhao C."/>
            <person name="Wang Y."/>
            <person name="Wang D."/>
            <person name="Huang X."/>
            <person name="Wang R."/>
            <person name="Lv J."/>
            <person name="Li Y."/>
            <person name="Zhang Z."/>
            <person name="Liu B."/>
            <person name="Lu W."/>
            <person name="Hui Y."/>
            <person name="Liang J."/>
            <person name="Zhou Z."/>
            <person name="Hou R."/>
            <person name="Li X."/>
            <person name="Liu Y."/>
            <person name="Li H."/>
            <person name="Ning X."/>
            <person name="Lin Y."/>
            <person name="Zhao L."/>
            <person name="Xing Q."/>
            <person name="Dou J."/>
            <person name="Li Y."/>
            <person name="Mao J."/>
            <person name="Guo H."/>
            <person name="Dou H."/>
            <person name="Li T."/>
            <person name="Mu C."/>
            <person name="Jiang W."/>
            <person name="Fu Q."/>
            <person name="Fu X."/>
            <person name="Miao Y."/>
            <person name="Liu J."/>
            <person name="Yu Q."/>
            <person name="Li R."/>
            <person name="Liao H."/>
            <person name="Li X."/>
            <person name="Kong Y."/>
            <person name="Jiang Z."/>
            <person name="Chourrout D."/>
            <person name="Li R."/>
            <person name="Bao Z."/>
        </authorList>
    </citation>
    <scope>NUCLEOTIDE SEQUENCE [LARGE SCALE GENOMIC DNA]</scope>
    <source>
        <strain evidence="17 18">PY_sf001</strain>
    </source>
</reference>
<feature type="transmembrane region" description="Helical" evidence="12">
    <location>
        <begin position="572"/>
        <end position="593"/>
    </location>
</feature>
<evidence type="ECO:0000256" key="3">
    <source>
        <dbReference type="ARBA" id="ARBA00004922"/>
    </source>
</evidence>
<dbReference type="GO" id="GO:0006487">
    <property type="term" value="P:protein N-linked glycosylation"/>
    <property type="evidence" value="ECO:0007669"/>
    <property type="project" value="UniProtKB-UniRule"/>
</dbReference>
<feature type="domain" description="Ribophorin II C-terminal" evidence="16">
    <location>
        <begin position="530"/>
        <end position="628"/>
    </location>
</feature>
<dbReference type="UniPathway" id="UPA00378"/>
<dbReference type="Pfam" id="PF25147">
    <property type="entry name" value="Ribophorin_II_C"/>
    <property type="match status" value="1"/>
</dbReference>
<keyword evidence="18" id="KW-1185">Reference proteome</keyword>
<gene>
    <name evidence="17" type="ORF">KP79_PYT23475</name>
</gene>
<evidence type="ECO:0000259" key="15">
    <source>
        <dbReference type="Pfam" id="PF23861"/>
    </source>
</evidence>
<feature type="transmembrane region" description="Helical" evidence="12">
    <location>
        <begin position="539"/>
        <end position="560"/>
    </location>
</feature>
<organism evidence="17 18">
    <name type="scientific">Mizuhopecten yessoensis</name>
    <name type="common">Japanese scallop</name>
    <name type="synonym">Patinopecten yessoensis</name>
    <dbReference type="NCBI Taxonomy" id="6573"/>
    <lineage>
        <taxon>Eukaryota</taxon>
        <taxon>Metazoa</taxon>
        <taxon>Spiralia</taxon>
        <taxon>Lophotrochozoa</taxon>
        <taxon>Mollusca</taxon>
        <taxon>Bivalvia</taxon>
        <taxon>Autobranchia</taxon>
        <taxon>Pteriomorphia</taxon>
        <taxon>Pectinida</taxon>
        <taxon>Pectinoidea</taxon>
        <taxon>Pectinidae</taxon>
        <taxon>Mizuhopecten</taxon>
    </lineage>
</organism>
<keyword evidence="6 12" id="KW-0812">Transmembrane</keyword>
<evidence type="ECO:0000256" key="8">
    <source>
        <dbReference type="ARBA" id="ARBA00022824"/>
    </source>
</evidence>
<evidence type="ECO:0000256" key="6">
    <source>
        <dbReference type="ARBA" id="ARBA00022692"/>
    </source>
</evidence>
<evidence type="ECO:0000256" key="11">
    <source>
        <dbReference type="ARBA" id="ARBA00046750"/>
    </source>
</evidence>
<dbReference type="Pfam" id="PF23860">
    <property type="entry name" value="Ribophorin_II_3rd"/>
    <property type="match status" value="1"/>
</dbReference>
<evidence type="ECO:0000259" key="16">
    <source>
        <dbReference type="Pfam" id="PF25147"/>
    </source>
</evidence>
<dbReference type="InterPro" id="IPR055374">
    <property type="entry name" value="Ribophorin_II_3rd"/>
</dbReference>
<comment type="similarity">
    <text evidence="4 12">Belongs to the SWP1 family.</text>
</comment>
<dbReference type="InterPro" id="IPR056790">
    <property type="entry name" value="Ribophorin_II_C"/>
</dbReference>
<dbReference type="Pfam" id="PF05817">
    <property type="entry name" value="Ribophorin_II"/>
    <property type="match status" value="1"/>
</dbReference>
<comment type="function">
    <text evidence="1 12">Subunit of the oligosaccharyl transferase (OST) complex that catalyzes the initial transfer of a defined glycan (Glc(3)Man(9)GlcNAc(2) in eukaryotes) from the lipid carrier dolichol-pyrophosphate to an asparagine residue within an Asn-X-Ser/Thr consensus motif in nascent polypeptide chains, the first step in protein N-glycosylation. N-glycosylation occurs cotranslationally and the complex associates with the Sec61 complex at the channel-forming translocon complex that mediates protein translocation across the endoplasmic reticulum (ER). All subunits are required for a maximal enzyme activity.</text>
</comment>
<dbReference type="Proteomes" id="UP000242188">
    <property type="component" value="Unassembled WGS sequence"/>
</dbReference>
<dbReference type="GO" id="GO:0008250">
    <property type="term" value="C:oligosaccharyltransferase complex"/>
    <property type="evidence" value="ECO:0007669"/>
    <property type="project" value="UniProtKB-UniRule"/>
</dbReference>
<evidence type="ECO:0000313" key="18">
    <source>
        <dbReference type="Proteomes" id="UP000242188"/>
    </source>
</evidence>
<dbReference type="InterPro" id="IPR055375">
    <property type="entry name" value="Ribophorin_II_2nd"/>
</dbReference>
<evidence type="ECO:0000256" key="5">
    <source>
        <dbReference type="ARBA" id="ARBA00017612"/>
    </source>
</evidence>
<evidence type="ECO:0000313" key="17">
    <source>
        <dbReference type="EMBL" id="OWF50071.1"/>
    </source>
</evidence>
<dbReference type="InterPro" id="IPR008814">
    <property type="entry name" value="Swp1"/>
</dbReference>
<dbReference type="AlphaFoldDB" id="A0A210QMZ0"/>
<evidence type="ECO:0000256" key="12">
    <source>
        <dbReference type="RuleBase" id="RU366029"/>
    </source>
</evidence>
<evidence type="ECO:0000256" key="1">
    <source>
        <dbReference type="ARBA" id="ARBA00002791"/>
    </source>
</evidence>
<keyword evidence="17" id="KW-0808">Transferase</keyword>
<evidence type="ECO:0000256" key="4">
    <source>
        <dbReference type="ARBA" id="ARBA00009038"/>
    </source>
</evidence>
<feature type="domain" description="Ribophorin II N-terminal" evidence="13">
    <location>
        <begin position="26"/>
        <end position="258"/>
    </location>
</feature>
<accession>A0A210QMZ0</accession>
<evidence type="ECO:0000259" key="13">
    <source>
        <dbReference type="Pfam" id="PF05817"/>
    </source>
</evidence>
<evidence type="ECO:0000256" key="10">
    <source>
        <dbReference type="ARBA" id="ARBA00023136"/>
    </source>
</evidence>
<evidence type="ECO:0000256" key="9">
    <source>
        <dbReference type="ARBA" id="ARBA00022989"/>
    </source>
</evidence>
<comment type="caution">
    <text evidence="17">The sequence shown here is derived from an EMBL/GenBank/DDBJ whole genome shotgun (WGS) entry which is preliminary data.</text>
</comment>
<feature type="domain" description="Ribophorin II third" evidence="14">
    <location>
        <begin position="378"/>
        <end position="504"/>
    </location>
</feature>
<comment type="subunit">
    <text evidence="11">Component of the oligosaccharyltransferase (OST) complex. OST exists in two different complex forms which contain common core subunits RPN1, RPN2, OST48, OST4, DAD1 and TMEM258, either STT3A or STT3B as catalytic subunits, and form-specific accessory subunits. STT3A complex assembly occurs through the formation of 3 subcomplexes. Subcomplex 1 contains RPN1 and TMEM258, subcomplex 2 contains the STT3A-specific subunits STT3A, DC2/OSTC, and KCP2 as well as the core subunit OST4, and subcomplex 3 contains RPN2, DAD1, and OST48. The STT3A complex can form stable complexes with the Sec61 complex or with both the Sec61 and TRAP complexes. Interacts with DDI2. Interacts with TMEM35A/NACHO.</text>
</comment>
<keyword evidence="7 12" id="KW-0732">Signal</keyword>